<organism evidence="1 2">
    <name type="scientific">Stylosanthes scabra</name>
    <dbReference type="NCBI Taxonomy" id="79078"/>
    <lineage>
        <taxon>Eukaryota</taxon>
        <taxon>Viridiplantae</taxon>
        <taxon>Streptophyta</taxon>
        <taxon>Embryophyta</taxon>
        <taxon>Tracheophyta</taxon>
        <taxon>Spermatophyta</taxon>
        <taxon>Magnoliopsida</taxon>
        <taxon>eudicotyledons</taxon>
        <taxon>Gunneridae</taxon>
        <taxon>Pentapetalae</taxon>
        <taxon>rosids</taxon>
        <taxon>fabids</taxon>
        <taxon>Fabales</taxon>
        <taxon>Fabaceae</taxon>
        <taxon>Papilionoideae</taxon>
        <taxon>50 kb inversion clade</taxon>
        <taxon>dalbergioids sensu lato</taxon>
        <taxon>Dalbergieae</taxon>
        <taxon>Pterocarpus clade</taxon>
        <taxon>Stylosanthes</taxon>
    </lineage>
</organism>
<keyword evidence="2" id="KW-1185">Reference proteome</keyword>
<protein>
    <submittedName>
        <fullName evidence="1">Uncharacterized protein</fullName>
    </submittedName>
</protein>
<name>A0ABU6VCC4_9FABA</name>
<dbReference type="EMBL" id="JASCZI010151227">
    <property type="protein sequence ID" value="MED6171124.1"/>
    <property type="molecule type" value="Genomic_DNA"/>
</dbReference>
<reference evidence="1 2" key="1">
    <citation type="journal article" date="2023" name="Plants (Basel)">
        <title>Bridging the Gap: Combining Genomics and Transcriptomics Approaches to Understand Stylosanthes scabra, an Orphan Legume from the Brazilian Caatinga.</title>
        <authorList>
            <person name="Ferreira-Neto J.R.C."/>
            <person name="da Silva M.D."/>
            <person name="Binneck E."/>
            <person name="de Melo N.F."/>
            <person name="da Silva R.H."/>
            <person name="de Melo A.L.T.M."/>
            <person name="Pandolfi V."/>
            <person name="Bustamante F.O."/>
            <person name="Brasileiro-Vidal A.C."/>
            <person name="Benko-Iseppon A.M."/>
        </authorList>
    </citation>
    <scope>NUCLEOTIDE SEQUENCE [LARGE SCALE GENOMIC DNA]</scope>
    <source>
        <tissue evidence="1">Leaves</tissue>
    </source>
</reference>
<sequence length="144" mass="16275">MTEMMMKRQGRIPNLGDLPSSVFNRVLFFCKVTIPSSNMLVHELASRFGPALRLSGRSWAESAVFEISQLNPGSTLVHLGESVQWVNQPMVHLVNRRTMHDQMVAAVEVVCAEKVQTLESIVQMQSQEVSELRKAYSDMYSFLT</sequence>
<proteinExistence type="predicted"/>
<dbReference type="Proteomes" id="UP001341840">
    <property type="component" value="Unassembled WGS sequence"/>
</dbReference>
<comment type="caution">
    <text evidence="1">The sequence shown here is derived from an EMBL/GenBank/DDBJ whole genome shotgun (WGS) entry which is preliminary data.</text>
</comment>
<evidence type="ECO:0000313" key="2">
    <source>
        <dbReference type="Proteomes" id="UP001341840"/>
    </source>
</evidence>
<accession>A0ABU6VCC4</accession>
<evidence type="ECO:0000313" key="1">
    <source>
        <dbReference type="EMBL" id="MED6171124.1"/>
    </source>
</evidence>
<gene>
    <name evidence="1" type="ORF">PIB30_037856</name>
</gene>